<dbReference type="Proteomes" id="UP000077428">
    <property type="component" value="Unassembled WGS sequence"/>
</dbReference>
<keyword evidence="2" id="KW-1185">Reference proteome</keyword>
<dbReference type="EMBL" id="LWMU01000113">
    <property type="protein sequence ID" value="KZX10575.1"/>
    <property type="molecule type" value="Genomic_DNA"/>
</dbReference>
<dbReference type="AlphaFoldDB" id="A0A162FBC6"/>
<name>A0A162FBC6_METOA</name>
<proteinExistence type="predicted"/>
<evidence type="ECO:0000313" key="1">
    <source>
        <dbReference type="EMBL" id="KZX10575.1"/>
    </source>
</evidence>
<comment type="caution">
    <text evidence="1">The sequence shown here is derived from an EMBL/GenBank/DDBJ whole genome shotgun (WGS) entry which is preliminary data.</text>
</comment>
<protein>
    <submittedName>
        <fullName evidence="1">Uncharacterized protein</fullName>
    </submittedName>
</protein>
<accession>A0A162FBC6</accession>
<sequence length="56" mass="6200">MILLEIKSLSDNVSVYIASVTPEEIIIIVLLKILTLLDNFLFILWVDGLTEGALIA</sequence>
<organism evidence="1 2">
    <name type="scientific">Methanobrevibacter oralis</name>
    <dbReference type="NCBI Taxonomy" id="66851"/>
    <lineage>
        <taxon>Archaea</taxon>
        <taxon>Methanobacteriati</taxon>
        <taxon>Methanobacteriota</taxon>
        <taxon>Methanomada group</taxon>
        <taxon>Methanobacteria</taxon>
        <taxon>Methanobacteriales</taxon>
        <taxon>Methanobacteriaceae</taxon>
        <taxon>Methanobrevibacter</taxon>
    </lineage>
</organism>
<evidence type="ECO:0000313" key="2">
    <source>
        <dbReference type="Proteomes" id="UP000077428"/>
    </source>
</evidence>
<gene>
    <name evidence="1" type="ORF">MBORA_18030</name>
</gene>
<reference evidence="2" key="1">
    <citation type="journal article" date="2016" name="Genome Announc.">
        <title>Draft Genome Sequences of Methanobrevibacter curvatus DSM11111, Methanobrevibacter cuticularis DSM11139, Methanobrevibacter filiformis DSM11501, and Methanobrevibacter oralis DSM7256.</title>
        <authorList>
            <person name="Poehlein A."/>
            <person name="Seedorf H."/>
        </authorList>
    </citation>
    <scope>NUCLEOTIDE SEQUENCE [LARGE SCALE GENOMIC DNA]</scope>
    <source>
        <strain evidence="2">DSM 7256 / JCM 30027 / ZR</strain>
    </source>
</reference>